<dbReference type="SUPFAM" id="SSF56091">
    <property type="entry name" value="DNA ligase/mRNA capping enzyme, catalytic domain"/>
    <property type="match status" value="1"/>
</dbReference>
<dbReference type="Gene3D" id="2.40.50.140">
    <property type="entry name" value="Nucleic acid-binding proteins"/>
    <property type="match status" value="1"/>
</dbReference>
<dbReference type="SUPFAM" id="SSF50249">
    <property type="entry name" value="Nucleic acid-binding proteins"/>
    <property type="match status" value="1"/>
</dbReference>
<dbReference type="InterPro" id="IPR012340">
    <property type="entry name" value="NA-bd_OB-fold"/>
</dbReference>
<dbReference type="Gene3D" id="3.40.50.10190">
    <property type="entry name" value="BRCT domain"/>
    <property type="match status" value="1"/>
</dbReference>
<dbReference type="InterPro" id="IPR013840">
    <property type="entry name" value="DNAligase_N"/>
</dbReference>
<dbReference type="Gene3D" id="3.30.470.30">
    <property type="entry name" value="DNA ligase/mRNA capping enzyme"/>
    <property type="match status" value="1"/>
</dbReference>
<gene>
    <name evidence="7" type="ORF">LCPAC201_01030</name>
</gene>
<dbReference type="GO" id="GO:0006260">
    <property type="term" value="P:DNA replication"/>
    <property type="evidence" value="ECO:0007669"/>
    <property type="project" value="UniProtKB-KW"/>
</dbReference>
<dbReference type="InterPro" id="IPR001357">
    <property type="entry name" value="BRCT_dom"/>
</dbReference>
<dbReference type="Pfam" id="PF03120">
    <property type="entry name" value="OB_DNA_ligase"/>
    <property type="match status" value="1"/>
</dbReference>
<evidence type="ECO:0000259" key="6">
    <source>
        <dbReference type="PROSITE" id="PS50172"/>
    </source>
</evidence>
<evidence type="ECO:0000256" key="5">
    <source>
        <dbReference type="ARBA" id="ARBA00034005"/>
    </source>
</evidence>
<evidence type="ECO:0000256" key="4">
    <source>
        <dbReference type="ARBA" id="ARBA00023027"/>
    </source>
</evidence>
<dbReference type="Pfam" id="PF14520">
    <property type="entry name" value="HHH_5"/>
    <property type="match status" value="1"/>
</dbReference>
<dbReference type="InterPro" id="IPR036420">
    <property type="entry name" value="BRCT_dom_sf"/>
</dbReference>
<keyword evidence="4" id="KW-0520">NAD</keyword>
<evidence type="ECO:0000256" key="3">
    <source>
        <dbReference type="ARBA" id="ARBA00022705"/>
    </source>
</evidence>
<dbReference type="InterPro" id="IPR010994">
    <property type="entry name" value="RuvA_2-like"/>
</dbReference>
<dbReference type="Gene3D" id="1.10.150.20">
    <property type="entry name" value="5' to 3' exonuclease, C-terminal subdomain"/>
    <property type="match status" value="1"/>
</dbReference>
<dbReference type="GO" id="GO:0006281">
    <property type="term" value="P:DNA repair"/>
    <property type="evidence" value="ECO:0007669"/>
    <property type="project" value="InterPro"/>
</dbReference>
<evidence type="ECO:0000256" key="1">
    <source>
        <dbReference type="ARBA" id="ARBA00012722"/>
    </source>
</evidence>
<dbReference type="InterPro" id="IPR013839">
    <property type="entry name" value="DNAligase_adenylation"/>
</dbReference>
<feature type="domain" description="BRCT" evidence="6">
    <location>
        <begin position="602"/>
        <end position="678"/>
    </location>
</feature>
<dbReference type="Pfam" id="PF01653">
    <property type="entry name" value="DNA_ligase_aden"/>
    <property type="match status" value="1"/>
</dbReference>
<dbReference type="SMART" id="SM00532">
    <property type="entry name" value="LIGANc"/>
    <property type="match status" value="1"/>
</dbReference>
<keyword evidence="3" id="KW-0235">DNA replication</keyword>
<keyword evidence="2 7" id="KW-0436">Ligase</keyword>
<evidence type="ECO:0000313" key="7">
    <source>
        <dbReference type="EMBL" id="QBK90802.1"/>
    </source>
</evidence>
<dbReference type="SUPFAM" id="SSF47781">
    <property type="entry name" value="RuvA domain 2-like"/>
    <property type="match status" value="1"/>
</dbReference>
<organism evidence="7">
    <name type="scientific">Pithovirus LCPAC201</name>
    <dbReference type="NCBI Taxonomy" id="2506591"/>
    <lineage>
        <taxon>Viruses</taxon>
        <taxon>Pithoviruses</taxon>
    </lineage>
</organism>
<sequence length="678" mass="75163">MQKPVVISPHPAIINPQPTVINSQPIIPHQIIQAPVAKLITFTREMINDQTVVELAQGLDMANYQNLLKFISDHYYNQISLISDTNFDLILGIYQSKYGPYNIVGAEPTGEKADLPYYLGSLRKIKEKHELTNWLQKFPGPYVTEDKIDGLTLLLVNNLNPQGKPVINLYTRGGGYRGTDVSHLAPYLSLPVINENIAVRGEIVMTKSSWSRVREDHKNPRNLASGIVNAKKHFDPRLAQELTFYSYKILSQNMTPVEEISKLKKLGFNLPSPVLSQTLTYQMLAIRLKQRIIEAPYEIDGLVIYQNLAIEYPAGKDPYHVIAFKMSTESAITTVLDVVWDASRNRLLKPVIHYQPISLSGATLQKASGYNARYIVTNKIGPGATIEVTRSGGVIPRIIKILSAAPNGPKYPDSATHGKYGWNENQVEFVLLEDNNQVIASQLEAFLTKIGVKGVGPGRIKLIVEHGVKSIGDLIRIRPEQLIAIPGIGSTIANQLSVDLRRKITNISPATLMAASGVFPNIGERRFEAIFAVYPDFLNWTRQDLNAIANVIAGIKGFNTLAVEIAKNLPTFDDWLKRHPEITIKVPTQPLVLSVQEQRTAAATQSLTGMTIVFSGFRDAQLQRQIRERGGKVTTAVSRKTSLLVLKDVADLKSKGQKAQQLGIPLISKDAFMAAYLS</sequence>
<reference evidence="7" key="1">
    <citation type="journal article" date="2019" name="MBio">
        <title>Virus Genomes from Deep Sea Sediments Expand the Ocean Megavirome and Support Independent Origins of Viral Gigantism.</title>
        <authorList>
            <person name="Backstrom D."/>
            <person name="Yutin N."/>
            <person name="Jorgensen S.L."/>
            <person name="Dharamshi J."/>
            <person name="Homa F."/>
            <person name="Zaremba-Niedwiedzka K."/>
            <person name="Spang A."/>
            <person name="Wolf Y.I."/>
            <person name="Koonin E.V."/>
            <person name="Ettema T.J."/>
        </authorList>
    </citation>
    <scope>NUCLEOTIDE SEQUENCE</scope>
</reference>
<comment type="catalytic activity">
    <reaction evidence="5">
        <text>NAD(+) + (deoxyribonucleotide)n-3'-hydroxyl + 5'-phospho-(deoxyribonucleotide)m = (deoxyribonucleotide)n+m + AMP + beta-nicotinamide D-nucleotide.</text>
        <dbReference type="EC" id="6.5.1.2"/>
    </reaction>
</comment>
<accession>A0A481Z5X2</accession>
<dbReference type="Pfam" id="PF00533">
    <property type="entry name" value="BRCT"/>
    <property type="match status" value="1"/>
</dbReference>
<proteinExistence type="predicted"/>
<dbReference type="InterPro" id="IPR004150">
    <property type="entry name" value="NAD_DNA_ligase_OB"/>
</dbReference>
<dbReference type="PROSITE" id="PS50172">
    <property type="entry name" value="BRCT"/>
    <property type="match status" value="1"/>
</dbReference>
<dbReference type="EMBL" id="MK500498">
    <property type="protein sequence ID" value="QBK90802.1"/>
    <property type="molecule type" value="Genomic_DNA"/>
</dbReference>
<evidence type="ECO:0000256" key="2">
    <source>
        <dbReference type="ARBA" id="ARBA00022598"/>
    </source>
</evidence>
<dbReference type="SUPFAM" id="SSF52113">
    <property type="entry name" value="BRCT domain"/>
    <property type="match status" value="1"/>
</dbReference>
<protein>
    <recommendedName>
        <fullName evidence="1">DNA ligase (NAD(+))</fullName>
        <ecNumber evidence="1">6.5.1.2</ecNumber>
    </recommendedName>
</protein>
<name>A0A481Z5X2_9VIRU</name>
<dbReference type="GO" id="GO:0003911">
    <property type="term" value="F:DNA ligase (NAD+) activity"/>
    <property type="evidence" value="ECO:0007669"/>
    <property type="project" value="UniProtKB-EC"/>
</dbReference>
<dbReference type="EC" id="6.5.1.2" evidence="1"/>